<keyword evidence="1 10" id="KW-0963">Cytoplasm</keyword>
<dbReference type="Gene3D" id="3.40.50.300">
    <property type="entry name" value="P-loop containing nucleotide triphosphate hydrolases"/>
    <property type="match status" value="1"/>
</dbReference>
<evidence type="ECO:0000256" key="8">
    <source>
        <dbReference type="ARBA" id="ARBA00022884"/>
    </source>
</evidence>
<dbReference type="EC" id="3.6.1.-" evidence="10"/>
<evidence type="ECO:0000256" key="9">
    <source>
        <dbReference type="ARBA" id="ARBA00023134"/>
    </source>
</evidence>
<dbReference type="InterPro" id="IPR030378">
    <property type="entry name" value="G_CP_dom"/>
</dbReference>
<dbReference type="GO" id="GO:0005525">
    <property type="term" value="F:GTP binding"/>
    <property type="evidence" value="ECO:0007669"/>
    <property type="project" value="UniProtKB-UniRule"/>
</dbReference>
<feature type="binding site" evidence="10">
    <location>
        <begin position="200"/>
        <end position="208"/>
    </location>
    <ligand>
        <name>GTP</name>
        <dbReference type="ChEBI" id="CHEBI:37565"/>
    </ligand>
</feature>
<name>A0A2S5DHC7_9NEIS</name>
<keyword evidence="5 10" id="KW-0547">Nucleotide-binding</keyword>
<dbReference type="InterPro" id="IPR027417">
    <property type="entry name" value="P-loop_NTPase"/>
</dbReference>
<evidence type="ECO:0000256" key="5">
    <source>
        <dbReference type="ARBA" id="ARBA00022741"/>
    </source>
</evidence>
<dbReference type="PROSITE" id="PS51721">
    <property type="entry name" value="G_CP"/>
    <property type="match status" value="1"/>
</dbReference>
<accession>A0A2S5DHC7</accession>
<keyword evidence="6 10" id="KW-0378">Hydrolase</keyword>
<dbReference type="EMBL" id="PQWB01000030">
    <property type="protein sequence ID" value="POZ62402.1"/>
    <property type="molecule type" value="Genomic_DNA"/>
</dbReference>
<evidence type="ECO:0000256" key="6">
    <source>
        <dbReference type="ARBA" id="ARBA00022801"/>
    </source>
</evidence>
<sequence length="342" mass="37294">MLNFDFPRLAAIGLTPALLQQALVLAGDQDRQLARVCRVQRDCVWAHDGETEWQAQALPQVHRELAVGDWALCQPQSGGPWRLTERLEPFNQLARFNDEGARQVYASNVDTALLVMGLDGDYNPRRLERYLGLAAAAAGAAPVVVLSKADLCADAADRVAELEHRLRPAPPILALNGNDPACREALQPWLGAGQTLVLLGSSGAGKSTLSNALLGAATQAVGQVRDDDSRGRHTTTSRTLLSCPDGACIIDTPGVRGLQALLDEQALAGSFADIAALASDCRFRDCRHREEPGCAVRAGVDPDRLRNYHKLLREAQRLEQTPLQRQQQRGEWKARNKAARRR</sequence>
<feature type="region of interest" description="Disordered" evidence="11">
    <location>
        <begin position="316"/>
        <end position="342"/>
    </location>
</feature>
<comment type="subunit">
    <text evidence="10">Monomer. Associates with 30S ribosomal subunit, binds 16S rRNA.</text>
</comment>
<evidence type="ECO:0000313" key="15">
    <source>
        <dbReference type="Proteomes" id="UP000237082"/>
    </source>
</evidence>
<proteinExistence type="inferred from homology"/>
<keyword evidence="3 10" id="KW-0479">Metal-binding</keyword>
<dbReference type="GO" id="GO:0003924">
    <property type="term" value="F:GTPase activity"/>
    <property type="evidence" value="ECO:0007669"/>
    <property type="project" value="UniProtKB-UniRule"/>
</dbReference>
<feature type="binding site" evidence="10">
    <location>
        <position position="281"/>
    </location>
    <ligand>
        <name>Zn(2+)</name>
        <dbReference type="ChEBI" id="CHEBI:29105"/>
    </ligand>
</feature>
<dbReference type="InterPro" id="IPR004881">
    <property type="entry name" value="Ribosome_biogen_GTPase_RsgA"/>
</dbReference>
<dbReference type="HAMAP" id="MF_01820">
    <property type="entry name" value="GTPase_RsgA"/>
    <property type="match status" value="1"/>
</dbReference>
<dbReference type="GO" id="GO:0046872">
    <property type="term" value="F:metal ion binding"/>
    <property type="evidence" value="ECO:0007669"/>
    <property type="project" value="UniProtKB-KW"/>
</dbReference>
<dbReference type="Proteomes" id="UP000237082">
    <property type="component" value="Unassembled WGS sequence"/>
</dbReference>
<gene>
    <name evidence="10 14" type="primary">rsgA</name>
    <name evidence="14" type="ORF">C2I19_08590</name>
</gene>
<evidence type="ECO:0000256" key="4">
    <source>
        <dbReference type="ARBA" id="ARBA00022730"/>
    </source>
</evidence>
<keyword evidence="2 10" id="KW-0690">Ribosome biogenesis</keyword>
<dbReference type="Gene3D" id="1.10.40.50">
    <property type="entry name" value="Probable gtpase engc, domain 3"/>
    <property type="match status" value="1"/>
</dbReference>
<evidence type="ECO:0000256" key="3">
    <source>
        <dbReference type="ARBA" id="ARBA00022723"/>
    </source>
</evidence>
<feature type="binding site" evidence="10">
    <location>
        <position position="288"/>
    </location>
    <ligand>
        <name>Zn(2+)</name>
        <dbReference type="ChEBI" id="CHEBI:29105"/>
    </ligand>
</feature>
<dbReference type="GO" id="GO:0019843">
    <property type="term" value="F:rRNA binding"/>
    <property type="evidence" value="ECO:0007669"/>
    <property type="project" value="UniProtKB-KW"/>
</dbReference>
<organism evidence="14 15">
    <name type="scientific">Chromobacterium alticapitis</name>
    <dbReference type="NCBI Taxonomy" id="2073169"/>
    <lineage>
        <taxon>Bacteria</taxon>
        <taxon>Pseudomonadati</taxon>
        <taxon>Pseudomonadota</taxon>
        <taxon>Betaproteobacteria</taxon>
        <taxon>Neisseriales</taxon>
        <taxon>Chromobacteriaceae</taxon>
        <taxon>Chromobacterium</taxon>
    </lineage>
</organism>
<dbReference type="GO" id="GO:0005737">
    <property type="term" value="C:cytoplasm"/>
    <property type="evidence" value="ECO:0007669"/>
    <property type="project" value="UniProtKB-SubCell"/>
</dbReference>
<evidence type="ECO:0000256" key="1">
    <source>
        <dbReference type="ARBA" id="ARBA00022490"/>
    </source>
</evidence>
<feature type="domain" description="EngC GTPase" evidence="12">
    <location>
        <begin position="107"/>
        <end position="256"/>
    </location>
</feature>
<dbReference type="AlphaFoldDB" id="A0A2S5DHC7"/>
<feature type="compositionally biased region" description="Polar residues" evidence="11">
    <location>
        <begin position="318"/>
        <end position="327"/>
    </location>
</feature>
<dbReference type="SUPFAM" id="SSF52540">
    <property type="entry name" value="P-loop containing nucleoside triphosphate hydrolases"/>
    <property type="match status" value="1"/>
</dbReference>
<comment type="function">
    <text evidence="10">One of several proteins that assist in the late maturation steps of the functional core of the 30S ribosomal subunit. Helps release RbfA from mature subunits. May play a role in the assembly of ribosomal proteins into the subunit. Circularly permuted GTPase that catalyzes slow GTP hydrolysis, GTPase activity is stimulated by the 30S ribosomal subunit.</text>
</comment>
<keyword evidence="4 10" id="KW-0699">rRNA-binding</keyword>
<dbReference type="PANTHER" id="PTHR32120">
    <property type="entry name" value="SMALL RIBOSOMAL SUBUNIT BIOGENESIS GTPASE RSGA"/>
    <property type="match status" value="1"/>
</dbReference>
<keyword evidence="7 10" id="KW-0862">Zinc</keyword>
<evidence type="ECO:0000313" key="14">
    <source>
        <dbReference type="EMBL" id="POZ62402.1"/>
    </source>
</evidence>
<dbReference type="InterPro" id="IPR010914">
    <property type="entry name" value="RsgA_GTPase_dom"/>
</dbReference>
<feature type="binding site" evidence="10">
    <location>
        <position position="294"/>
    </location>
    <ligand>
        <name>Zn(2+)</name>
        <dbReference type="ChEBI" id="CHEBI:29105"/>
    </ligand>
</feature>
<comment type="cofactor">
    <cofactor evidence="10">
        <name>Zn(2+)</name>
        <dbReference type="ChEBI" id="CHEBI:29105"/>
    </cofactor>
    <text evidence="10">Binds 1 zinc ion per subunit.</text>
</comment>
<dbReference type="GO" id="GO:0042274">
    <property type="term" value="P:ribosomal small subunit biogenesis"/>
    <property type="evidence" value="ECO:0007669"/>
    <property type="project" value="UniProtKB-UniRule"/>
</dbReference>
<evidence type="ECO:0000256" key="2">
    <source>
        <dbReference type="ARBA" id="ARBA00022517"/>
    </source>
</evidence>
<comment type="subcellular location">
    <subcellularLocation>
        <location evidence="10">Cytoplasm</location>
    </subcellularLocation>
</comment>
<evidence type="ECO:0000256" key="7">
    <source>
        <dbReference type="ARBA" id="ARBA00022833"/>
    </source>
</evidence>
<evidence type="ECO:0000256" key="10">
    <source>
        <dbReference type="HAMAP-Rule" id="MF_01820"/>
    </source>
</evidence>
<reference evidence="15" key="1">
    <citation type="submission" date="2018-02" db="EMBL/GenBank/DDBJ databases">
        <authorList>
            <person name="O'Hara-Hanley K."/>
            <person name="Soby S."/>
        </authorList>
    </citation>
    <scope>NUCLEOTIDE SEQUENCE [LARGE SCALE GENOMIC DNA]</scope>
    <source>
        <strain evidence="15">MWU14-2602</strain>
    </source>
</reference>
<dbReference type="RefSeq" id="WP_103902294.1">
    <property type="nucleotide sequence ID" value="NZ_PQWB01000030.1"/>
</dbReference>
<evidence type="ECO:0000259" key="12">
    <source>
        <dbReference type="PROSITE" id="PS50936"/>
    </source>
</evidence>
<comment type="caution">
    <text evidence="14">The sequence shown here is derived from an EMBL/GenBank/DDBJ whole genome shotgun (WGS) entry which is preliminary data.</text>
</comment>
<evidence type="ECO:0000259" key="13">
    <source>
        <dbReference type="PROSITE" id="PS51721"/>
    </source>
</evidence>
<keyword evidence="15" id="KW-1185">Reference proteome</keyword>
<dbReference type="PANTHER" id="PTHR32120:SF10">
    <property type="entry name" value="SMALL RIBOSOMAL SUBUNIT BIOGENESIS GTPASE RSGA"/>
    <property type="match status" value="1"/>
</dbReference>
<feature type="domain" description="CP-type G" evidence="13">
    <location>
        <begin position="101"/>
        <end position="258"/>
    </location>
</feature>
<feature type="binding site" evidence="10">
    <location>
        <begin position="147"/>
        <end position="150"/>
    </location>
    <ligand>
        <name>GTP</name>
        <dbReference type="ChEBI" id="CHEBI:37565"/>
    </ligand>
</feature>
<feature type="binding site" evidence="10">
    <location>
        <position position="286"/>
    </location>
    <ligand>
        <name>Zn(2+)</name>
        <dbReference type="ChEBI" id="CHEBI:29105"/>
    </ligand>
</feature>
<keyword evidence="8 10" id="KW-0694">RNA-binding</keyword>
<dbReference type="NCBIfam" id="TIGR00157">
    <property type="entry name" value="ribosome small subunit-dependent GTPase A"/>
    <property type="match status" value="1"/>
</dbReference>
<keyword evidence="9 10" id="KW-0342">GTP-binding</keyword>
<comment type="similarity">
    <text evidence="10">Belongs to the TRAFAC class YlqF/YawG GTPase family. RsgA subfamily.</text>
</comment>
<evidence type="ECO:0000256" key="11">
    <source>
        <dbReference type="SAM" id="MobiDB-lite"/>
    </source>
</evidence>
<dbReference type="OrthoDB" id="9809485at2"/>
<dbReference type="CDD" id="cd01854">
    <property type="entry name" value="YjeQ_EngC"/>
    <property type="match status" value="1"/>
</dbReference>
<dbReference type="Pfam" id="PF03193">
    <property type="entry name" value="RsgA_GTPase"/>
    <property type="match status" value="1"/>
</dbReference>
<dbReference type="PROSITE" id="PS50936">
    <property type="entry name" value="ENGC_GTPASE"/>
    <property type="match status" value="1"/>
</dbReference>
<protein>
    <recommendedName>
        <fullName evidence="10">Small ribosomal subunit biogenesis GTPase RsgA</fullName>
        <ecNumber evidence="10">3.6.1.-</ecNumber>
    </recommendedName>
</protein>